<dbReference type="SUPFAM" id="SSF75005">
    <property type="entry name" value="Arabinanase/levansucrase/invertase"/>
    <property type="match status" value="1"/>
</dbReference>
<dbReference type="InterPro" id="IPR051795">
    <property type="entry name" value="Glycosyl_Hydrlase_43"/>
</dbReference>
<dbReference type="STRING" id="1229662.W3X2S2"/>
<proteinExistence type="inferred from homology"/>
<dbReference type="AlphaFoldDB" id="W3X2S2"/>
<dbReference type="Gene3D" id="2.60.120.200">
    <property type="match status" value="1"/>
</dbReference>
<dbReference type="PANTHER" id="PTHR42812:SF15">
    <property type="entry name" value="HYDROLASE, PUTATIVE (AFU_ORTHOLOGUE AFUA_2G00930)-RELATED"/>
    <property type="match status" value="1"/>
</dbReference>
<protein>
    <recommendedName>
        <fullName evidence="5">Beta-xylosidase C-terminal Concanavalin A-like domain-containing protein</fullName>
    </recommendedName>
</protein>
<dbReference type="GO" id="GO:0005975">
    <property type="term" value="P:carbohydrate metabolic process"/>
    <property type="evidence" value="ECO:0007669"/>
    <property type="project" value="InterPro"/>
</dbReference>
<evidence type="ECO:0000313" key="6">
    <source>
        <dbReference type="EMBL" id="ETS80304.1"/>
    </source>
</evidence>
<reference evidence="7" key="1">
    <citation type="journal article" date="2015" name="BMC Genomics">
        <title>Genomic and transcriptomic analysis of the endophytic fungus Pestalotiopsis fici reveals its lifestyle and high potential for synthesis of natural products.</title>
        <authorList>
            <person name="Wang X."/>
            <person name="Zhang X."/>
            <person name="Liu L."/>
            <person name="Xiang M."/>
            <person name="Wang W."/>
            <person name="Sun X."/>
            <person name="Che Y."/>
            <person name="Guo L."/>
            <person name="Liu G."/>
            <person name="Guo L."/>
            <person name="Wang C."/>
            <person name="Yin W.B."/>
            <person name="Stadler M."/>
            <person name="Zhang X."/>
            <person name="Liu X."/>
        </authorList>
    </citation>
    <scope>NUCLEOTIDE SEQUENCE [LARGE SCALE GENOMIC DNA]</scope>
    <source>
        <strain evidence="7">W106-1 / CGMCC3.15140</strain>
    </source>
</reference>
<feature type="domain" description="Beta-xylosidase C-terminal Concanavalin A-like" evidence="5">
    <location>
        <begin position="331"/>
        <end position="532"/>
    </location>
</feature>
<dbReference type="InterPro" id="IPR006710">
    <property type="entry name" value="Glyco_hydro_43"/>
</dbReference>
<dbReference type="Proteomes" id="UP000030651">
    <property type="component" value="Unassembled WGS sequence"/>
</dbReference>
<evidence type="ECO:0000259" key="5">
    <source>
        <dbReference type="Pfam" id="PF17851"/>
    </source>
</evidence>
<dbReference type="Pfam" id="PF17851">
    <property type="entry name" value="GH43_C2"/>
    <property type="match status" value="1"/>
</dbReference>
<accession>W3X2S2</accession>
<comment type="similarity">
    <text evidence="1 4">Belongs to the glycosyl hydrolase 43 family.</text>
</comment>
<dbReference type="InParanoid" id="W3X2S2"/>
<dbReference type="InterPro" id="IPR041542">
    <property type="entry name" value="GH43_C2"/>
</dbReference>
<dbReference type="InterPro" id="IPR023296">
    <property type="entry name" value="Glyco_hydro_beta-prop_sf"/>
</dbReference>
<dbReference type="RefSeq" id="XP_007834605.1">
    <property type="nucleotide sequence ID" value="XM_007836414.1"/>
</dbReference>
<sequence length="535" mass="59356">MKFSQPIPLAMGFLLQHAYAENFTQPLLWQDLADIDLIRVNDTYYYSASTMHFSPGAPILKSYDLVNWEYLSHSVPTLDFGVAAFNLDGGSAYNQGIYASSIRYHEASSIFYWIGCIQYIGKTYIYTAAAIEGPWEQASVISDHCFYDAGLLIDQDDIFYVAYSQWVPNGLDAQIKVAQLTSDLQVQQSQVVFNTTEEIGYIEGARFYKIDDTYYIWLTNPGVGRGQIVIKSTNGPFGNYSDWHRVTANSGTPVPGAGSPFQGALIDTPQGDWWYMAFVDRWPGGRFPVLAPITWDDDGWPNVVFTEENTWGSTYPYPLPHQDLGTVVKTDLFSGDTLGPQYEWNHDPDTTKWAVGDGLTLATATVTDDFFMARNTLTHRILGPASATTIELDISRMADGDHAGLVVFRYNAGSISILKSQDTTQVQMIDNIIMSPTDGWHTTSKGDVIESVQLASNSNNGSSTVWFRVWCDISSSPAYSNFSYSTDGTTFIEMGQTHTTLDGEVYFVGSRYGIFNYATEALGGSVTVKSFTIST</sequence>
<dbReference type="OMA" id="WEYLSHS"/>
<dbReference type="CDD" id="cd09001">
    <property type="entry name" value="GH43_FsAxh1-like"/>
    <property type="match status" value="1"/>
</dbReference>
<evidence type="ECO:0000256" key="1">
    <source>
        <dbReference type="ARBA" id="ARBA00009865"/>
    </source>
</evidence>
<dbReference type="GeneID" id="19272846"/>
<dbReference type="eggNOG" id="ENOG502QVC0">
    <property type="taxonomic scope" value="Eukaryota"/>
</dbReference>
<dbReference type="HOGENOM" id="CLU_016508_1_1_1"/>
<gene>
    <name evidence="6" type="ORF">PFICI_07833</name>
</gene>
<keyword evidence="3 4" id="KW-0326">Glycosidase</keyword>
<keyword evidence="7" id="KW-1185">Reference proteome</keyword>
<dbReference type="Gene3D" id="2.115.10.20">
    <property type="entry name" value="Glycosyl hydrolase domain, family 43"/>
    <property type="match status" value="1"/>
</dbReference>
<evidence type="ECO:0000313" key="7">
    <source>
        <dbReference type="Proteomes" id="UP000030651"/>
    </source>
</evidence>
<dbReference type="EMBL" id="KI912113">
    <property type="protein sequence ID" value="ETS80304.1"/>
    <property type="molecule type" value="Genomic_DNA"/>
</dbReference>
<evidence type="ECO:0000256" key="4">
    <source>
        <dbReference type="RuleBase" id="RU361187"/>
    </source>
</evidence>
<dbReference type="GO" id="GO:0004553">
    <property type="term" value="F:hydrolase activity, hydrolyzing O-glycosyl compounds"/>
    <property type="evidence" value="ECO:0007669"/>
    <property type="project" value="InterPro"/>
</dbReference>
<dbReference type="PANTHER" id="PTHR42812">
    <property type="entry name" value="BETA-XYLOSIDASE"/>
    <property type="match status" value="1"/>
</dbReference>
<dbReference type="KEGG" id="pfy:PFICI_07833"/>
<dbReference type="OrthoDB" id="2139957at2759"/>
<dbReference type="SUPFAM" id="SSF49899">
    <property type="entry name" value="Concanavalin A-like lectins/glucanases"/>
    <property type="match status" value="1"/>
</dbReference>
<dbReference type="Pfam" id="PF04616">
    <property type="entry name" value="Glyco_hydro_43"/>
    <property type="match status" value="1"/>
</dbReference>
<organism evidence="6 7">
    <name type="scientific">Pestalotiopsis fici (strain W106-1 / CGMCC3.15140)</name>
    <dbReference type="NCBI Taxonomy" id="1229662"/>
    <lineage>
        <taxon>Eukaryota</taxon>
        <taxon>Fungi</taxon>
        <taxon>Dikarya</taxon>
        <taxon>Ascomycota</taxon>
        <taxon>Pezizomycotina</taxon>
        <taxon>Sordariomycetes</taxon>
        <taxon>Xylariomycetidae</taxon>
        <taxon>Amphisphaeriales</taxon>
        <taxon>Sporocadaceae</taxon>
        <taxon>Pestalotiopsis</taxon>
    </lineage>
</organism>
<evidence type="ECO:0000256" key="2">
    <source>
        <dbReference type="ARBA" id="ARBA00022801"/>
    </source>
</evidence>
<name>W3X2S2_PESFW</name>
<dbReference type="InterPro" id="IPR013320">
    <property type="entry name" value="ConA-like_dom_sf"/>
</dbReference>
<keyword evidence="2 4" id="KW-0378">Hydrolase</keyword>
<evidence type="ECO:0000256" key="3">
    <source>
        <dbReference type="ARBA" id="ARBA00023295"/>
    </source>
</evidence>